<gene>
    <name evidence="1" type="ORF">GGR32_000917</name>
</gene>
<reference evidence="1 2" key="1">
    <citation type="submission" date="2020-08" db="EMBL/GenBank/DDBJ databases">
        <title>Genomic Encyclopedia of Type Strains, Phase IV (KMG-IV): sequencing the most valuable type-strain genomes for metagenomic binning, comparative biology and taxonomic classification.</title>
        <authorList>
            <person name="Goeker M."/>
        </authorList>
    </citation>
    <scope>NUCLEOTIDE SEQUENCE [LARGE SCALE GENOMIC DNA]</scope>
    <source>
        <strain evidence="1 2">DSM 29568</strain>
    </source>
</reference>
<comment type="caution">
    <text evidence="1">The sequence shown here is derived from an EMBL/GenBank/DDBJ whole genome shotgun (WGS) entry which is preliminary data.</text>
</comment>
<evidence type="ECO:0000313" key="1">
    <source>
        <dbReference type="EMBL" id="MBB4118637.1"/>
    </source>
</evidence>
<organism evidence="1 2">
    <name type="scientific">Mesonia hippocampi</name>
    <dbReference type="NCBI Taxonomy" id="1628250"/>
    <lineage>
        <taxon>Bacteria</taxon>
        <taxon>Pseudomonadati</taxon>
        <taxon>Bacteroidota</taxon>
        <taxon>Flavobacteriia</taxon>
        <taxon>Flavobacteriales</taxon>
        <taxon>Flavobacteriaceae</taxon>
        <taxon>Mesonia</taxon>
    </lineage>
</organism>
<dbReference type="EMBL" id="JACIFO010000003">
    <property type="protein sequence ID" value="MBB4118637.1"/>
    <property type="molecule type" value="Genomic_DNA"/>
</dbReference>
<evidence type="ECO:0000313" key="2">
    <source>
        <dbReference type="Proteomes" id="UP000553034"/>
    </source>
</evidence>
<protein>
    <submittedName>
        <fullName evidence="1">Uncharacterized protein YlzI (FlbEa/FlbD family)</fullName>
    </submittedName>
</protein>
<accession>A0A840EUS5</accession>
<dbReference type="Proteomes" id="UP000553034">
    <property type="component" value="Unassembled WGS sequence"/>
</dbReference>
<proteinExistence type="predicted"/>
<dbReference type="SUPFAM" id="SSF109854">
    <property type="entry name" value="DinB/YfiT-like putative metalloenzymes"/>
    <property type="match status" value="1"/>
</dbReference>
<dbReference type="AlphaFoldDB" id="A0A840EUS5"/>
<keyword evidence="2" id="KW-1185">Reference proteome</keyword>
<dbReference type="Gene3D" id="1.20.120.450">
    <property type="entry name" value="dinb family like domain"/>
    <property type="match status" value="1"/>
</dbReference>
<name>A0A840EUS5_9FLAO</name>
<dbReference type="RefSeq" id="WP_183476913.1">
    <property type="nucleotide sequence ID" value="NZ_JACIFO010000003.1"/>
</dbReference>
<dbReference type="InterPro" id="IPR034660">
    <property type="entry name" value="DinB/YfiT-like"/>
</dbReference>
<sequence length="167" mass="19920">MQPNKNFRNNGAIGALLDEYEKSIKELIETISDIPPHKFVEIRDINTNDEDCKSIQNILTHVVQSGYTYAIEVRRWLGEKIDYKNKKKLLTANEYKWALQEMFAFNEKLFIDYPNLELCENNPDKKIKVRWGQCYDVEQLFEHAIVHILRHRRQIEKFKINHSPNNQ</sequence>